<proteinExistence type="predicted"/>
<dbReference type="Proteomes" id="UP000319342">
    <property type="component" value="Chromosome"/>
</dbReference>
<dbReference type="InterPro" id="IPR029044">
    <property type="entry name" value="Nucleotide-diphossugar_trans"/>
</dbReference>
<name>A0A518D0U1_9BACT</name>
<dbReference type="RefSeq" id="WP_419185816.1">
    <property type="nucleotide sequence ID" value="NZ_CP036290.1"/>
</dbReference>
<keyword evidence="2" id="KW-0560">Oxidoreductase</keyword>
<accession>A0A518D0U1</accession>
<dbReference type="InterPro" id="IPR025877">
    <property type="entry name" value="MobA-like_NTP_Trfase"/>
</dbReference>
<dbReference type="Gene3D" id="3.90.550.10">
    <property type="entry name" value="Spore Coat Polysaccharide Biosynthesis Protein SpsA, Chain A"/>
    <property type="match status" value="1"/>
</dbReference>
<gene>
    <name evidence="2" type="primary">nboR</name>
    <name evidence="2" type="ORF">Pla163_22440</name>
</gene>
<organism evidence="2 3">
    <name type="scientific">Rohdeia mirabilis</name>
    <dbReference type="NCBI Taxonomy" id="2528008"/>
    <lineage>
        <taxon>Bacteria</taxon>
        <taxon>Pseudomonadati</taxon>
        <taxon>Planctomycetota</taxon>
        <taxon>Planctomycetia</taxon>
        <taxon>Planctomycetia incertae sedis</taxon>
        <taxon>Rohdeia</taxon>
    </lineage>
</organism>
<reference evidence="2 3" key="1">
    <citation type="submission" date="2019-02" db="EMBL/GenBank/DDBJ databases">
        <title>Deep-cultivation of Planctomycetes and their phenomic and genomic characterization uncovers novel biology.</title>
        <authorList>
            <person name="Wiegand S."/>
            <person name="Jogler M."/>
            <person name="Boedeker C."/>
            <person name="Pinto D."/>
            <person name="Vollmers J."/>
            <person name="Rivas-Marin E."/>
            <person name="Kohn T."/>
            <person name="Peeters S.H."/>
            <person name="Heuer A."/>
            <person name="Rast P."/>
            <person name="Oberbeckmann S."/>
            <person name="Bunk B."/>
            <person name="Jeske O."/>
            <person name="Meyerdierks A."/>
            <person name="Storesund J.E."/>
            <person name="Kallscheuer N."/>
            <person name="Luecker S."/>
            <person name="Lage O.M."/>
            <person name="Pohl T."/>
            <person name="Merkel B.J."/>
            <person name="Hornburger P."/>
            <person name="Mueller R.-W."/>
            <person name="Bruemmer F."/>
            <person name="Labrenz M."/>
            <person name="Spormann A.M."/>
            <person name="Op den Camp H."/>
            <person name="Overmann J."/>
            <person name="Amann R."/>
            <person name="Jetten M.S.M."/>
            <person name="Mascher T."/>
            <person name="Medema M.H."/>
            <person name="Devos D.P."/>
            <person name="Kaster A.-K."/>
            <person name="Ovreas L."/>
            <person name="Rohde M."/>
            <person name="Galperin M.Y."/>
            <person name="Jogler C."/>
        </authorList>
    </citation>
    <scope>NUCLEOTIDE SEQUENCE [LARGE SCALE GENOMIC DNA]</scope>
    <source>
        <strain evidence="2 3">Pla163</strain>
    </source>
</reference>
<dbReference type="PANTHER" id="PTHR43777:SF1">
    <property type="entry name" value="MOLYBDENUM COFACTOR CYTIDYLYLTRANSFERASE"/>
    <property type="match status" value="1"/>
</dbReference>
<protein>
    <submittedName>
        <fullName evidence="2">Nicotine blue oxidoreductase</fullName>
        <ecNumber evidence="2">1.1.1.328</ecNumber>
    </submittedName>
</protein>
<dbReference type="PANTHER" id="PTHR43777">
    <property type="entry name" value="MOLYBDENUM COFACTOR CYTIDYLYLTRANSFERASE"/>
    <property type="match status" value="1"/>
</dbReference>
<feature type="domain" description="MobA-like NTP transferase" evidence="1">
    <location>
        <begin position="8"/>
        <end position="182"/>
    </location>
</feature>
<dbReference type="EC" id="1.1.1.328" evidence="2"/>
<evidence type="ECO:0000313" key="2">
    <source>
        <dbReference type="EMBL" id="QDU85118.1"/>
    </source>
</evidence>
<dbReference type="EMBL" id="CP036290">
    <property type="protein sequence ID" value="QDU85118.1"/>
    <property type="molecule type" value="Genomic_DNA"/>
</dbReference>
<sequence length="216" mass="23183">MSADPPLVVVLAAGASRRLGQPKALCRIGGTTALEGLVERALAPSTGLRDLVVVTGRHHAEIAEVVARANASRSEPLHVRVLENADWARGRTGSFARAVRARPDRDLLLAPIDVPRVASATFAALQRAWRDAGRAPRGWLACAHVGASRGRRFGHPIVIGRELARDALALDPDAPLRELRDQAAPLAGVDVDDPTILEDLDTPDDLARLRELEAER</sequence>
<dbReference type="GO" id="GO:0016491">
    <property type="term" value="F:oxidoreductase activity"/>
    <property type="evidence" value="ECO:0007669"/>
    <property type="project" value="UniProtKB-KW"/>
</dbReference>
<evidence type="ECO:0000313" key="3">
    <source>
        <dbReference type="Proteomes" id="UP000319342"/>
    </source>
</evidence>
<evidence type="ECO:0000259" key="1">
    <source>
        <dbReference type="Pfam" id="PF12804"/>
    </source>
</evidence>
<dbReference type="AlphaFoldDB" id="A0A518D0U1"/>
<keyword evidence="3" id="KW-1185">Reference proteome</keyword>
<dbReference type="GO" id="GO:0016779">
    <property type="term" value="F:nucleotidyltransferase activity"/>
    <property type="evidence" value="ECO:0007669"/>
    <property type="project" value="UniProtKB-ARBA"/>
</dbReference>
<dbReference type="SUPFAM" id="SSF53448">
    <property type="entry name" value="Nucleotide-diphospho-sugar transferases"/>
    <property type="match status" value="1"/>
</dbReference>
<dbReference type="Pfam" id="PF12804">
    <property type="entry name" value="NTP_transf_3"/>
    <property type="match status" value="1"/>
</dbReference>